<feature type="transmembrane region" description="Helical" evidence="14">
    <location>
        <begin position="340"/>
        <end position="366"/>
    </location>
</feature>
<dbReference type="InterPro" id="IPR007873">
    <property type="entry name" value="Glycosyltransferase_ALG3"/>
</dbReference>
<evidence type="ECO:0000256" key="12">
    <source>
        <dbReference type="ARBA" id="ARBA00049506"/>
    </source>
</evidence>
<evidence type="ECO:0000313" key="15">
    <source>
        <dbReference type="EMBL" id="CAF9913676.1"/>
    </source>
</evidence>
<feature type="transmembrane region" description="Helical" evidence="14">
    <location>
        <begin position="381"/>
        <end position="400"/>
    </location>
</feature>
<comment type="function">
    <text evidence="11 14">Dol-P-Man:Man(5)GlcNAc(2)-PP-Dol alpha-1,3-mannosyltransferase that operates in the biosynthetic pathway of dolichol-linked oligosaccharides, the glycan precursors employed in protein asparagine (N)-glycosylation. The assembly of dolichol-linked oligosaccharides begins on the cytosolic side of the endoplasmic reticulum membrane and finishes in its lumen. The sequential addition of sugars to dolichol pyrophosphate produces dolichol-linked oligosaccharides containing fourteen sugars, including two GlcNAcs, nine mannoses and three glucoses. Once assembled, the oligosaccharide is transferred from the lipid to nascent proteins by oligosaccharyltransferases. In the lumen of the endoplasmic reticulum, adds the first dolichyl beta-D-mannosyl phosphate derived mannose in an alpha-1,3 linkage to Man(5)GlcNAc(2)-PP-dolichol to produce Man(6)GlcNAc(2)-PP-dolichol.</text>
</comment>
<dbReference type="EMBL" id="CAJPDT010000012">
    <property type="protein sequence ID" value="CAF9913676.1"/>
    <property type="molecule type" value="Genomic_DNA"/>
</dbReference>
<protein>
    <recommendedName>
        <fullName evidence="4 14">Dol-P-Man:Man(5)GlcNAc(2)-PP-Dol alpha-1,3-mannosyltransferase</fullName>
        <ecNumber evidence="3 14">2.4.1.258</ecNumber>
    </recommendedName>
    <alternativeName>
        <fullName evidence="14">Dol-P-Man-dependent alpha(1-3)-mannosyltransferase</fullName>
    </alternativeName>
</protein>
<evidence type="ECO:0000256" key="1">
    <source>
        <dbReference type="ARBA" id="ARBA00004477"/>
    </source>
</evidence>
<comment type="pathway">
    <text evidence="2 14">Protein modification; protein glycosylation.</text>
</comment>
<dbReference type="AlphaFoldDB" id="A0A8H3EUE6"/>
<name>A0A8H3EUE6_9LECA</name>
<evidence type="ECO:0000256" key="6">
    <source>
        <dbReference type="ARBA" id="ARBA00022679"/>
    </source>
</evidence>
<evidence type="ECO:0000256" key="10">
    <source>
        <dbReference type="ARBA" id="ARBA00023136"/>
    </source>
</evidence>
<gene>
    <name evidence="15" type="primary">ALG3</name>
    <name evidence="15" type="ORF">IMSHALPRED_001411</name>
</gene>
<feature type="transmembrane region" description="Helical" evidence="14">
    <location>
        <begin position="96"/>
        <end position="121"/>
    </location>
</feature>
<feature type="transmembrane region" description="Helical" evidence="14">
    <location>
        <begin position="313"/>
        <end position="333"/>
    </location>
</feature>
<dbReference type="GO" id="GO:0005789">
    <property type="term" value="C:endoplasmic reticulum membrane"/>
    <property type="evidence" value="ECO:0007669"/>
    <property type="project" value="UniProtKB-SubCell"/>
</dbReference>
<accession>A0A8H3EUE6</accession>
<comment type="catalytic activity">
    <reaction evidence="12 14">
        <text>an alpha-D-Man-(1-&gt;2)-alpha-D-Man-(1-&gt;2)-alpha-D-Man-(1-&gt;3)-[alpha-D-Man-(1-&gt;6)]-beta-D-Man-(1-&gt;4)-beta-D-GlcNAc-(1-&gt;4)-alpha-D-GlcNAc-diphospho-di-trans,poly-cis-dolichol + a di-trans,poly-cis-dolichyl beta-D-mannosyl phosphate = an alpha-D-Man-(1-&gt;2)-alpha-D-Man-(1-&gt;2)-alpha-D-Man-(1-&gt;3)-[alpha-D-Man-(1-&gt;3)-alpha-D-Man-(1-&gt;6)]-beta-D-Man-(1-&gt;4)-beta-D-GlcNAc-(1-&gt;4)-alpha-D-GlcNAc-diphospho-di-trans,poly-cis-dolichol + a di-trans,poly-cis-dolichyl phosphate + H(+)</text>
        <dbReference type="Rhea" id="RHEA:29527"/>
        <dbReference type="Rhea" id="RHEA-COMP:19498"/>
        <dbReference type="Rhea" id="RHEA-COMP:19501"/>
        <dbReference type="Rhea" id="RHEA-COMP:19516"/>
        <dbReference type="Rhea" id="RHEA-COMP:19517"/>
        <dbReference type="ChEBI" id="CHEBI:15378"/>
        <dbReference type="ChEBI" id="CHEBI:57683"/>
        <dbReference type="ChEBI" id="CHEBI:58211"/>
        <dbReference type="ChEBI" id="CHEBI:132515"/>
        <dbReference type="ChEBI" id="CHEBI:132516"/>
        <dbReference type="EC" id="2.4.1.258"/>
    </reaction>
    <physiologicalReaction direction="left-to-right" evidence="12 14">
        <dbReference type="Rhea" id="RHEA:29528"/>
    </physiologicalReaction>
</comment>
<feature type="transmembrane region" description="Helical" evidence="14">
    <location>
        <begin position="174"/>
        <end position="196"/>
    </location>
</feature>
<dbReference type="PANTHER" id="PTHR12646:SF0">
    <property type="entry name" value="DOL-P-MAN:MAN(5)GLCNAC(2)-PP-DOL ALPHA-1,3-MANNOSYLTRANSFERASE"/>
    <property type="match status" value="1"/>
</dbReference>
<evidence type="ECO:0000256" key="11">
    <source>
        <dbReference type="ARBA" id="ARBA00044743"/>
    </source>
</evidence>
<dbReference type="PANTHER" id="PTHR12646">
    <property type="entry name" value="NOT56 - RELATED"/>
    <property type="match status" value="1"/>
</dbReference>
<feature type="transmembrane region" description="Helical" evidence="14">
    <location>
        <begin position="73"/>
        <end position="90"/>
    </location>
</feature>
<evidence type="ECO:0000256" key="5">
    <source>
        <dbReference type="ARBA" id="ARBA00022676"/>
    </source>
</evidence>
<dbReference type="Pfam" id="PF05208">
    <property type="entry name" value="ALG3"/>
    <property type="match status" value="1"/>
</dbReference>
<evidence type="ECO:0000313" key="16">
    <source>
        <dbReference type="Proteomes" id="UP000664534"/>
    </source>
</evidence>
<sequence>MNLYHQAIDLASNPKHTRWLSPLLILADAVLCALIIWKIPYTEIDWRAYIQQIEQYRNGQRDYTLIKGDTGPLVYPAAHLFIYNTLYLITNKGTDILIAQCMFAVVYLGALSMAMACYRLAKVPPYILPLLILSKRLHSIFLLRLFNDCFAILALFTAIYFYQRRIWTVGSVAYSFGVGIKMSLLLAGPAFGIILLQALPFKRAMNAAFLMAQVQITLAFPFLPANATGYLARSFELTRQFLFKWTVNWRFVGEEVFLSKRFALTLIAVHFALLAIFVQTRWTRPSGLSIPALISTAIQPLPPKAQQSMSLNVSPSFIMTSILTSMAVGMLCARSLHYQFYAYIAWSTPFLLWKAGLHPVLIYAVWGAQEWGWNVYPSTKTSSIVVVGCLTVQVLSVWWGTRNDSADVTSPGDIADEEKEHYE</sequence>
<keyword evidence="6 14" id="KW-0808">Transferase</keyword>
<keyword evidence="10 14" id="KW-0472">Membrane</keyword>
<feature type="transmembrane region" description="Helical" evidence="14">
    <location>
        <begin position="19"/>
        <end position="37"/>
    </location>
</feature>
<keyword evidence="8 14" id="KW-0256">Endoplasmic reticulum</keyword>
<feature type="transmembrane region" description="Helical" evidence="14">
    <location>
        <begin position="141"/>
        <end position="162"/>
    </location>
</feature>
<evidence type="ECO:0000256" key="14">
    <source>
        <dbReference type="RuleBase" id="RU364047"/>
    </source>
</evidence>
<proteinExistence type="inferred from homology"/>
<dbReference type="EC" id="2.4.1.258" evidence="3 14"/>
<feature type="transmembrane region" description="Helical" evidence="14">
    <location>
        <begin position="261"/>
        <end position="278"/>
    </location>
</feature>
<keyword evidence="9 14" id="KW-1133">Transmembrane helix</keyword>
<evidence type="ECO:0000256" key="13">
    <source>
        <dbReference type="ARBA" id="ARBA00093457"/>
    </source>
</evidence>
<comment type="caution">
    <text evidence="15">The sequence shown here is derived from an EMBL/GenBank/DDBJ whole genome shotgun (WGS) entry which is preliminary data.</text>
</comment>
<evidence type="ECO:0000256" key="3">
    <source>
        <dbReference type="ARBA" id="ARBA00011964"/>
    </source>
</evidence>
<evidence type="ECO:0000256" key="2">
    <source>
        <dbReference type="ARBA" id="ARBA00004922"/>
    </source>
</evidence>
<evidence type="ECO:0000256" key="8">
    <source>
        <dbReference type="ARBA" id="ARBA00022824"/>
    </source>
</evidence>
<dbReference type="GO" id="GO:0052925">
    <property type="term" value="F:dol-P-Man:Man(5)GlcNAc(2)-PP-Dol alpha-1,3-mannosyltransferase activity"/>
    <property type="evidence" value="ECO:0007669"/>
    <property type="project" value="UniProtKB-EC"/>
</dbReference>
<feature type="transmembrane region" description="Helical" evidence="14">
    <location>
        <begin position="208"/>
        <end position="232"/>
    </location>
</feature>
<evidence type="ECO:0000256" key="4">
    <source>
        <dbReference type="ARBA" id="ARBA00015561"/>
    </source>
</evidence>
<comment type="similarity">
    <text evidence="13">Belongs to the glycosyltransferase ALG3 family.</text>
</comment>
<keyword evidence="7 14" id="KW-0812">Transmembrane</keyword>
<keyword evidence="16" id="KW-1185">Reference proteome</keyword>
<evidence type="ECO:0000256" key="7">
    <source>
        <dbReference type="ARBA" id="ARBA00022692"/>
    </source>
</evidence>
<keyword evidence="5 14" id="KW-0328">Glycosyltransferase</keyword>
<evidence type="ECO:0000256" key="9">
    <source>
        <dbReference type="ARBA" id="ARBA00022989"/>
    </source>
</evidence>
<reference evidence="15" key="1">
    <citation type="submission" date="2021-03" db="EMBL/GenBank/DDBJ databases">
        <authorList>
            <person name="Tagirdzhanova G."/>
        </authorList>
    </citation>
    <scope>NUCLEOTIDE SEQUENCE</scope>
</reference>
<comment type="subcellular location">
    <subcellularLocation>
        <location evidence="1 14">Endoplasmic reticulum membrane</location>
        <topology evidence="1 14">Multi-pass membrane protein</topology>
    </subcellularLocation>
</comment>
<dbReference type="OrthoDB" id="20028at2759"/>
<organism evidence="15 16">
    <name type="scientific">Imshaugia aleurites</name>
    <dbReference type="NCBI Taxonomy" id="172621"/>
    <lineage>
        <taxon>Eukaryota</taxon>
        <taxon>Fungi</taxon>
        <taxon>Dikarya</taxon>
        <taxon>Ascomycota</taxon>
        <taxon>Pezizomycotina</taxon>
        <taxon>Lecanoromycetes</taxon>
        <taxon>OSLEUM clade</taxon>
        <taxon>Lecanoromycetidae</taxon>
        <taxon>Lecanorales</taxon>
        <taxon>Lecanorineae</taxon>
        <taxon>Parmeliaceae</taxon>
        <taxon>Imshaugia</taxon>
    </lineage>
</organism>
<dbReference type="Proteomes" id="UP000664534">
    <property type="component" value="Unassembled WGS sequence"/>
</dbReference>
<dbReference type="UniPathway" id="UPA00378"/>